<organism evidence="1 2">
    <name type="scientific">Bombilactobacillus folatiphilus</name>
    <dbReference type="NCBI Taxonomy" id="2923362"/>
    <lineage>
        <taxon>Bacteria</taxon>
        <taxon>Bacillati</taxon>
        <taxon>Bacillota</taxon>
        <taxon>Bacilli</taxon>
        <taxon>Lactobacillales</taxon>
        <taxon>Lactobacillaceae</taxon>
        <taxon>Bombilactobacillus</taxon>
    </lineage>
</organism>
<dbReference type="InterPro" id="IPR029063">
    <property type="entry name" value="SAM-dependent_MTases_sf"/>
</dbReference>
<keyword evidence="1" id="KW-0489">Methyltransferase</keyword>
<dbReference type="SUPFAM" id="SSF53335">
    <property type="entry name" value="S-adenosyl-L-methionine-dependent methyltransferases"/>
    <property type="match status" value="1"/>
</dbReference>
<dbReference type="Proteomes" id="UP000831495">
    <property type="component" value="Chromosome"/>
</dbReference>
<dbReference type="RefSeq" id="WP_249514870.1">
    <property type="nucleotide sequence ID" value="NZ_CP093366.1"/>
</dbReference>
<dbReference type="GO" id="GO:0008168">
    <property type="term" value="F:methyltransferase activity"/>
    <property type="evidence" value="ECO:0007669"/>
    <property type="project" value="UniProtKB-KW"/>
</dbReference>
<dbReference type="Gene3D" id="3.40.50.150">
    <property type="entry name" value="Vaccinia Virus protein VP39"/>
    <property type="match status" value="1"/>
</dbReference>
<gene>
    <name evidence="1" type="ORF">MOO45_02790</name>
</gene>
<accession>A0ABY4PA95</accession>
<reference evidence="1" key="1">
    <citation type="journal article" date="2022" name="Int. J. Syst. Evol. Microbiol.">
        <title>Apilactobacillus apisilvae sp. nov., Nicolia spurrieriana gen. nov. sp. nov., Bombilactobacillus folatiphilus sp. nov. and Bombilactobacillus thymidiniphilus sp. nov., four new lactic acid bacterial isolates from stingless bees Tetragonula carbonaria and Austroplebeia australis.</title>
        <authorList>
            <person name="Oliphant S.A."/>
            <person name="Watson-Haigh N.S."/>
            <person name="Sumby K.M."/>
            <person name="Gardner J."/>
            <person name="Groom S."/>
            <person name="Jiranek V."/>
        </authorList>
    </citation>
    <scope>NUCLEOTIDE SEQUENCE</scope>
    <source>
        <strain evidence="1">SG4_D2</strain>
    </source>
</reference>
<protein>
    <submittedName>
        <fullName evidence="1">Class I SAM-dependent methyltransferase</fullName>
    </submittedName>
</protein>
<evidence type="ECO:0000313" key="1">
    <source>
        <dbReference type="EMBL" id="UQS82592.1"/>
    </source>
</evidence>
<proteinExistence type="predicted"/>
<dbReference type="EMBL" id="CP093366">
    <property type="protein sequence ID" value="UQS82592.1"/>
    <property type="molecule type" value="Genomic_DNA"/>
</dbReference>
<evidence type="ECO:0000313" key="2">
    <source>
        <dbReference type="Proteomes" id="UP000831495"/>
    </source>
</evidence>
<keyword evidence="2" id="KW-1185">Reference proteome</keyword>
<dbReference type="GO" id="GO:0032259">
    <property type="term" value="P:methylation"/>
    <property type="evidence" value="ECO:0007669"/>
    <property type="project" value="UniProtKB-KW"/>
</dbReference>
<name>A0ABY4PA95_9LACO</name>
<dbReference type="CDD" id="cd02440">
    <property type="entry name" value="AdoMet_MTases"/>
    <property type="match status" value="1"/>
</dbReference>
<sequence>MSKVLDMCCGGRMFYYQPNHPDVTFCDIRQGTFDLGTYPTNYGQRERTIKVDPDVICDFRDLPFENNSFDLVVFDPPHLISAGKNSWLAKKYGVLNKTWSSDIVQGFNEAMRVLRAGGTLIFKWSDEQIPVTKVLKSIDFKPLFGDKRGKTRWLVFFKSNYPDVQFSNDQMNDS</sequence>
<keyword evidence="1" id="KW-0808">Transferase</keyword>